<comment type="caution">
    <text evidence="1">The sequence shown here is derived from an EMBL/GenBank/DDBJ whole genome shotgun (WGS) entry which is preliminary data.</text>
</comment>
<dbReference type="InterPro" id="IPR015943">
    <property type="entry name" value="WD40/YVTN_repeat-like_dom_sf"/>
</dbReference>
<protein>
    <submittedName>
        <fullName evidence="1">Uncharacterized protein</fullName>
    </submittedName>
</protein>
<name>X1SDS2_9ZZZZ</name>
<reference evidence="1" key="1">
    <citation type="journal article" date="2014" name="Front. Microbiol.">
        <title>High frequency of phylogenetically diverse reductive dehalogenase-homologous genes in deep subseafloor sedimentary metagenomes.</title>
        <authorList>
            <person name="Kawai M."/>
            <person name="Futagami T."/>
            <person name="Toyoda A."/>
            <person name="Takaki Y."/>
            <person name="Nishi S."/>
            <person name="Hori S."/>
            <person name="Arai W."/>
            <person name="Tsubouchi T."/>
            <person name="Morono Y."/>
            <person name="Uchiyama I."/>
            <person name="Ito T."/>
            <person name="Fujiyama A."/>
            <person name="Inagaki F."/>
            <person name="Takami H."/>
        </authorList>
    </citation>
    <scope>NUCLEOTIDE SEQUENCE</scope>
    <source>
        <strain evidence="1">Expedition CK06-06</strain>
    </source>
</reference>
<feature type="non-terminal residue" evidence="1">
    <location>
        <position position="1"/>
    </location>
</feature>
<sequence length="49" mass="5450">EENFLFATGLESGRLVSYRVNVDTGELEPLEIYAIGRAPMWVLIARPVG</sequence>
<accession>X1SDS2</accession>
<dbReference type="AlphaFoldDB" id="X1SDS2"/>
<proteinExistence type="predicted"/>
<dbReference type="EMBL" id="BARW01024375">
    <property type="protein sequence ID" value="GAI91103.1"/>
    <property type="molecule type" value="Genomic_DNA"/>
</dbReference>
<gene>
    <name evidence="1" type="ORF">S12H4_40190</name>
</gene>
<organism evidence="1">
    <name type="scientific">marine sediment metagenome</name>
    <dbReference type="NCBI Taxonomy" id="412755"/>
    <lineage>
        <taxon>unclassified sequences</taxon>
        <taxon>metagenomes</taxon>
        <taxon>ecological metagenomes</taxon>
    </lineage>
</organism>
<evidence type="ECO:0000313" key="1">
    <source>
        <dbReference type="EMBL" id="GAI91103.1"/>
    </source>
</evidence>
<dbReference type="Gene3D" id="2.130.10.10">
    <property type="entry name" value="YVTN repeat-like/Quinoprotein amine dehydrogenase"/>
    <property type="match status" value="1"/>
</dbReference>